<reference evidence="3" key="1">
    <citation type="submission" date="2016-12" db="EMBL/GenBank/DDBJ databases">
        <authorList>
            <person name="Brunel B."/>
        </authorList>
    </citation>
    <scope>NUCLEOTIDE SEQUENCE [LARGE SCALE GENOMIC DNA]</scope>
</reference>
<dbReference type="AlphaFoldDB" id="A0A2P9ACZ7"/>
<evidence type="ECO:0000313" key="3">
    <source>
        <dbReference type="Proteomes" id="UP000245698"/>
    </source>
</evidence>
<sequence>MQESRRILARSQNLLRLIHQKESSAPDAAGRNLHRERIRKAHWRTVLTTKNKAKALAERDRRGRTDRRNHAEGEEVLSGRIYIFQPTEPLLPARVITMISA</sequence>
<name>A0A2P9ACZ7_9HYPH</name>
<feature type="compositionally biased region" description="Basic and acidic residues" evidence="1">
    <location>
        <begin position="55"/>
        <end position="71"/>
    </location>
</feature>
<keyword evidence="3" id="KW-1185">Reference proteome</keyword>
<evidence type="ECO:0000313" key="2">
    <source>
        <dbReference type="EMBL" id="SJM28991.1"/>
    </source>
</evidence>
<dbReference type="EMBL" id="FUIG01000013">
    <property type="protein sequence ID" value="SJM28991.1"/>
    <property type="molecule type" value="Genomic_DNA"/>
</dbReference>
<feature type="region of interest" description="Disordered" evidence="1">
    <location>
        <begin position="52"/>
        <end position="71"/>
    </location>
</feature>
<protein>
    <submittedName>
        <fullName evidence="2">Uncharacterized protein</fullName>
    </submittedName>
</protein>
<evidence type="ECO:0000256" key="1">
    <source>
        <dbReference type="SAM" id="MobiDB-lite"/>
    </source>
</evidence>
<proteinExistence type="predicted"/>
<dbReference type="Proteomes" id="UP000245698">
    <property type="component" value="Unassembled WGS sequence"/>
</dbReference>
<gene>
    <name evidence="2" type="ORF">BQ8482_110921</name>
</gene>
<organism evidence="2 3">
    <name type="scientific">Mesorhizobium delmotii</name>
    <dbReference type="NCBI Taxonomy" id="1631247"/>
    <lineage>
        <taxon>Bacteria</taxon>
        <taxon>Pseudomonadati</taxon>
        <taxon>Pseudomonadota</taxon>
        <taxon>Alphaproteobacteria</taxon>
        <taxon>Hyphomicrobiales</taxon>
        <taxon>Phyllobacteriaceae</taxon>
        <taxon>Mesorhizobium</taxon>
    </lineage>
</organism>
<accession>A0A2P9ACZ7</accession>